<gene>
    <name evidence="1" type="ORF">LI90_741</name>
    <name evidence="2" type="ORF">TH66_04940</name>
    <name evidence="3" type="ORF">TR74_10235</name>
</gene>
<dbReference type="Proteomes" id="UP000070188">
    <property type="component" value="Unassembled WGS sequence"/>
</dbReference>
<evidence type="ECO:0000313" key="4">
    <source>
        <dbReference type="Proteomes" id="UP000070188"/>
    </source>
</evidence>
<dbReference type="STRING" id="1469144.LI90_741"/>
<comment type="caution">
    <text evidence="1">The sequence shown here is derived from an EMBL/GenBank/DDBJ whole genome shotgun (WGS) entry which is preliminary data.</text>
</comment>
<dbReference type="Gene3D" id="1.10.287.1060">
    <property type="entry name" value="ESAT-6-like"/>
    <property type="match status" value="1"/>
</dbReference>
<dbReference type="RefSeq" id="WP_066884177.1">
    <property type="nucleotide sequence ID" value="NZ_CP171739.1"/>
</dbReference>
<dbReference type="AlphaFoldDB" id="A0A132MMN2"/>
<dbReference type="InterPro" id="IPR010310">
    <property type="entry name" value="T7SS_ESAT-6-like"/>
</dbReference>
<reference evidence="4" key="4">
    <citation type="submission" date="2015-04" db="EMBL/GenBank/DDBJ databases">
        <title>Physiological reanalysis, assessment of diazotrophy, and genome sequences of multiple isolates of Streptomyces thermoautotrophicus.</title>
        <authorList>
            <person name="MacKellar D.C."/>
            <person name="Lieber L."/>
            <person name="Norman J."/>
            <person name="Bolger A."/>
            <person name="Tobin C."/>
            <person name="Murray J.W."/>
            <person name="Chang R."/>
            <person name="Ford T."/>
            <person name="Nguyen P.Q."/>
            <person name="Woodward J."/>
            <person name="Permingeat H."/>
            <person name="Joshi N.S."/>
            <person name="Silver P.A."/>
            <person name="Usadel B."/>
            <person name="Rutherford A.W."/>
            <person name="Friesen M."/>
            <person name="Prell J."/>
        </authorList>
    </citation>
    <scope>NUCLEOTIDE SEQUENCE [LARGE SCALE GENOMIC DNA]</scope>
    <source>
        <strain evidence="4">H1</strain>
    </source>
</reference>
<dbReference type="Proteomes" id="UP000070659">
    <property type="component" value="Unassembled WGS sequence"/>
</dbReference>
<evidence type="ECO:0000313" key="6">
    <source>
        <dbReference type="Proteomes" id="UP000070659"/>
    </source>
</evidence>
<organism evidence="1 4">
    <name type="scientific">Carbonactinospora thermoautotrophica</name>
    <dbReference type="NCBI Taxonomy" id="1469144"/>
    <lineage>
        <taxon>Bacteria</taxon>
        <taxon>Bacillati</taxon>
        <taxon>Actinomycetota</taxon>
        <taxon>Actinomycetes</taxon>
        <taxon>Kitasatosporales</taxon>
        <taxon>Carbonactinosporaceae</taxon>
        <taxon>Carbonactinospora</taxon>
    </lineage>
</organism>
<proteinExistence type="predicted"/>
<evidence type="ECO:0000313" key="3">
    <source>
        <dbReference type="EMBL" id="KWX09329.1"/>
    </source>
</evidence>
<reference evidence="5" key="1">
    <citation type="submission" date="2015-02" db="EMBL/GenBank/DDBJ databases">
        <title>Physiological reanalysis, assessment of diazotrophy, and genome sequences of multiple isolates of Streptomyces thermoautotrophicus.</title>
        <authorList>
            <person name="MacKellar D.C."/>
            <person name="Lieber L."/>
            <person name="Norman J."/>
            <person name="Bolger A."/>
            <person name="Tobin C."/>
            <person name="Murray J.W."/>
            <person name="Friesen M."/>
            <person name="Prell J."/>
        </authorList>
    </citation>
    <scope>NUCLEOTIDE SEQUENCE [LARGE SCALE GENOMIC DNA]</scope>
    <source>
        <strain evidence="5">UBT1</strain>
    </source>
</reference>
<dbReference type="SUPFAM" id="SSF140453">
    <property type="entry name" value="EsxAB dimer-like"/>
    <property type="match status" value="1"/>
</dbReference>
<dbReference type="Pfam" id="PF06013">
    <property type="entry name" value="WXG100"/>
    <property type="match status" value="1"/>
</dbReference>
<dbReference type="PATRIC" id="fig|1469144.10.peg.851"/>
<dbReference type="EMBL" id="LAXD01000001">
    <property type="protein sequence ID" value="KWW99108.1"/>
    <property type="molecule type" value="Genomic_DNA"/>
</dbReference>
<dbReference type="InterPro" id="IPR036689">
    <property type="entry name" value="ESAT-6-like_sf"/>
</dbReference>
<name>A0A132MMN2_9ACTN</name>
<dbReference type="OrthoDB" id="3872563at2"/>
<protein>
    <recommendedName>
        <fullName evidence="7">WXG100 family type VII secretion target</fullName>
    </recommendedName>
</protein>
<dbReference type="Proteomes" id="UP000070598">
    <property type="component" value="Unassembled WGS sequence"/>
</dbReference>
<accession>A0A132MMN2</accession>
<keyword evidence="4" id="KW-1185">Reference proteome</keyword>
<reference evidence="2 6" key="2">
    <citation type="submission" date="2015-02" db="EMBL/GenBank/DDBJ databases">
        <title>Physiological reanalysis, assessment of diazotrophy, and genome sequences of multiple isolates of Streptomyces thermoautotrophicus.</title>
        <authorList>
            <person name="MacKellar D.C."/>
            <person name="Lieber L."/>
            <person name="Norman J."/>
            <person name="Bolger A."/>
            <person name="Tobin C."/>
            <person name="Murray J.W."/>
            <person name="Prell J."/>
        </authorList>
    </citation>
    <scope>NUCLEOTIDE SEQUENCE [LARGE SCALE GENOMIC DNA]</scope>
    <source>
        <strain evidence="2 6">UBT1</strain>
    </source>
</reference>
<dbReference type="EMBL" id="JYIJ01000013">
    <property type="protein sequence ID" value="KWX05083.1"/>
    <property type="molecule type" value="Genomic_DNA"/>
</dbReference>
<evidence type="ECO:0000313" key="5">
    <source>
        <dbReference type="Proteomes" id="UP000070598"/>
    </source>
</evidence>
<reference evidence="1" key="3">
    <citation type="submission" date="2015-04" db="EMBL/GenBank/DDBJ databases">
        <title>Physiological reanalysis, assessment of diazotrophy, and genome sequences of multiple isolates of Streptomyces thermoautotrophicus.</title>
        <authorList>
            <person name="MacKellar D.C."/>
            <person name="Lieber L."/>
            <person name="Norman J."/>
            <person name="Bolger A."/>
            <person name="Tobin C."/>
            <person name="Murray J.W."/>
            <person name="Woodward J."/>
            <person name="Friesen M."/>
            <person name="Prell J."/>
        </authorList>
    </citation>
    <scope>NUCLEOTIDE SEQUENCE [LARGE SCALE GENOMIC DNA]</scope>
    <source>
        <strain evidence="1">H1</strain>
    </source>
</reference>
<sequence length="109" mass="11850">MATGVGDFFHVRPDQLKQTGDHLRAVAEQLTKALNDAMTAVASLEGANRGWATSTAFAECAQAWEEHLRRLGETVEGAADRLGQNASKYLAVDDLVAMAFQRLLREFGS</sequence>
<evidence type="ECO:0000313" key="1">
    <source>
        <dbReference type="EMBL" id="KWW99108.1"/>
    </source>
</evidence>
<dbReference type="EMBL" id="JYIK01000838">
    <property type="protein sequence ID" value="KWX09329.1"/>
    <property type="molecule type" value="Genomic_DNA"/>
</dbReference>
<evidence type="ECO:0000313" key="2">
    <source>
        <dbReference type="EMBL" id="KWX05083.1"/>
    </source>
</evidence>
<evidence type="ECO:0008006" key="7">
    <source>
        <dbReference type="Google" id="ProtNLM"/>
    </source>
</evidence>